<evidence type="ECO:0000256" key="4">
    <source>
        <dbReference type="ARBA" id="ARBA00022807"/>
    </source>
</evidence>
<evidence type="ECO:0000256" key="3">
    <source>
        <dbReference type="ARBA" id="ARBA00022801"/>
    </source>
</evidence>
<dbReference type="PANTHER" id="PTHR47053">
    <property type="entry name" value="MUREIN DD-ENDOPEPTIDASE MEPH-RELATED"/>
    <property type="match status" value="1"/>
</dbReference>
<dbReference type="RefSeq" id="WP_008057126.1">
    <property type="nucleotide sequence ID" value="NZ_FO818640.1"/>
</dbReference>
<dbReference type="Gene3D" id="3.90.1720.10">
    <property type="entry name" value="endopeptidase domain like (from Nostoc punctiforme)"/>
    <property type="match status" value="1"/>
</dbReference>
<dbReference type="PROSITE" id="PS51935">
    <property type="entry name" value="NLPC_P60"/>
    <property type="match status" value="1"/>
</dbReference>
<evidence type="ECO:0000259" key="5">
    <source>
        <dbReference type="PROSITE" id="PS51935"/>
    </source>
</evidence>
<evidence type="ECO:0000256" key="2">
    <source>
        <dbReference type="ARBA" id="ARBA00022670"/>
    </source>
</evidence>
<dbReference type="Pfam" id="PF00877">
    <property type="entry name" value="NLPC_P60"/>
    <property type="match status" value="1"/>
</dbReference>
<comment type="similarity">
    <text evidence="1">Belongs to the peptidase C40 family.</text>
</comment>
<dbReference type="Proteomes" id="UP000032946">
    <property type="component" value="Chromosome"/>
</dbReference>
<accession>A0A9P1KC89</accession>
<dbReference type="InterPro" id="IPR000064">
    <property type="entry name" value="NLP_P60_dom"/>
</dbReference>
<dbReference type="GO" id="GO:0006508">
    <property type="term" value="P:proteolysis"/>
    <property type="evidence" value="ECO:0007669"/>
    <property type="project" value="UniProtKB-KW"/>
</dbReference>
<dbReference type="GO" id="GO:0008234">
    <property type="term" value="F:cysteine-type peptidase activity"/>
    <property type="evidence" value="ECO:0007669"/>
    <property type="project" value="UniProtKB-KW"/>
</dbReference>
<dbReference type="PANTHER" id="PTHR47053:SF1">
    <property type="entry name" value="MUREIN DD-ENDOPEPTIDASE MEPH-RELATED"/>
    <property type="match status" value="1"/>
</dbReference>
<name>A0A9P1KC89_9CYAN</name>
<dbReference type="InterPro" id="IPR051202">
    <property type="entry name" value="Peptidase_C40"/>
</dbReference>
<reference evidence="6 7" key="1">
    <citation type="submission" date="2014-02" db="EMBL/GenBank/DDBJ databases">
        <authorList>
            <person name="Genoscope - CEA"/>
        </authorList>
    </citation>
    <scope>NUCLEOTIDE SEQUENCE [LARGE SCALE GENOMIC DNA]</scope>
    <source>
        <strain evidence="6 7">PCC 8005</strain>
    </source>
</reference>
<dbReference type="Pfam" id="PF18348">
    <property type="entry name" value="SH3_16"/>
    <property type="match status" value="1"/>
</dbReference>
<evidence type="ECO:0000313" key="6">
    <source>
        <dbReference type="EMBL" id="CDM93187.1"/>
    </source>
</evidence>
<keyword evidence="3 6" id="KW-0378">Hydrolase</keyword>
<dbReference type="InterPro" id="IPR038765">
    <property type="entry name" value="Papain-like_cys_pep_sf"/>
</dbReference>
<dbReference type="AlphaFoldDB" id="A0A9P1KC89"/>
<keyword evidence="4" id="KW-0788">Thiol protease</keyword>
<gene>
    <name evidence="6" type="ORF">ARTHRO_10860</name>
</gene>
<dbReference type="EC" id="3.4.-.-" evidence="6"/>
<evidence type="ECO:0000256" key="1">
    <source>
        <dbReference type="ARBA" id="ARBA00007074"/>
    </source>
</evidence>
<evidence type="ECO:0000313" key="7">
    <source>
        <dbReference type="Proteomes" id="UP000032946"/>
    </source>
</evidence>
<dbReference type="InterPro" id="IPR041382">
    <property type="entry name" value="SH3_16"/>
</dbReference>
<keyword evidence="2" id="KW-0645">Protease</keyword>
<dbReference type="SUPFAM" id="SSF54001">
    <property type="entry name" value="Cysteine proteinases"/>
    <property type="match status" value="1"/>
</dbReference>
<keyword evidence="7" id="KW-1185">Reference proteome</keyword>
<organism evidence="6 7">
    <name type="scientific">Limnospira indica PCC 8005</name>
    <dbReference type="NCBI Taxonomy" id="376219"/>
    <lineage>
        <taxon>Bacteria</taxon>
        <taxon>Bacillati</taxon>
        <taxon>Cyanobacteriota</taxon>
        <taxon>Cyanophyceae</taxon>
        <taxon>Oscillatoriophycideae</taxon>
        <taxon>Oscillatoriales</taxon>
        <taxon>Sirenicapillariaceae</taxon>
        <taxon>Limnospira</taxon>
    </lineage>
</organism>
<proteinExistence type="inferred from homology"/>
<dbReference type="SUPFAM" id="SSF82057">
    <property type="entry name" value="Prokaryotic SH3-related domain"/>
    <property type="match status" value="1"/>
</dbReference>
<protein>
    <submittedName>
        <fullName evidence="6">Cell wall-associated hydrolase (Invasion-associated protein), NLPC/P60 family</fullName>
        <ecNumber evidence="6">3.4.-.-</ecNumber>
    </submittedName>
</protein>
<sequence>MVVDGLSDILGKVATVVGTDATVSLKLLPVEYKCKGDLNIYDSPECSTLATQAATGRHLRLFEVNTAENISAIPVQLWEDDYPGWLAAGDVEHLLKPPSPLPRTIISSETINQAINKAIAFCHQAAKIGNTYLWGGTVGPNYDCSGLIQAAFSQQGIWLPRDAYQQQAFVQPIPPVIWEMQPGDLVFFGTTSKTTHVGLYLGDGQYIHSSGPEHGNNGIGYDELWHHANNPVSQYYAEHFIGAGRVVSSYPFDAFGRFHRQRVKF</sequence>
<feature type="domain" description="NlpC/P60" evidence="5">
    <location>
        <begin position="114"/>
        <end position="247"/>
    </location>
</feature>
<dbReference type="EMBL" id="FO818640">
    <property type="protein sequence ID" value="CDM93187.1"/>
    <property type="molecule type" value="Genomic_DNA"/>
</dbReference>
<dbReference type="Gene3D" id="2.30.30.40">
    <property type="entry name" value="SH3 Domains"/>
    <property type="match status" value="1"/>
</dbReference>